<dbReference type="PANTHER" id="PTHR34007">
    <property type="entry name" value="AEROLYSIN-LIKE PROTEIN-RELATED"/>
    <property type="match status" value="1"/>
</dbReference>
<dbReference type="AlphaFoldDB" id="A0A0K8RPP7"/>
<organism evidence="2">
    <name type="scientific">Ixodes ricinus</name>
    <name type="common">Common tick</name>
    <name type="synonym">Acarus ricinus</name>
    <dbReference type="NCBI Taxonomy" id="34613"/>
    <lineage>
        <taxon>Eukaryota</taxon>
        <taxon>Metazoa</taxon>
        <taxon>Ecdysozoa</taxon>
        <taxon>Arthropoda</taxon>
        <taxon>Chelicerata</taxon>
        <taxon>Arachnida</taxon>
        <taxon>Acari</taxon>
        <taxon>Parasitiformes</taxon>
        <taxon>Ixodida</taxon>
        <taxon>Ixodoidea</taxon>
        <taxon>Ixodidae</taxon>
        <taxon>Ixodinae</taxon>
        <taxon>Ixodes</taxon>
    </lineage>
</organism>
<dbReference type="InterPro" id="IPR053280">
    <property type="entry name" value="Aerolysin-like_pore-former"/>
</dbReference>
<evidence type="ECO:0000313" key="2">
    <source>
        <dbReference type="EMBL" id="JAA73050.1"/>
    </source>
</evidence>
<reference evidence="2" key="1">
    <citation type="submission" date="2012-12" db="EMBL/GenBank/DDBJ databases">
        <title>Identification and characterization of a phenylalanine ammonia-lyase gene family in Isatis indigotica Fort.</title>
        <authorList>
            <person name="Liu Q."/>
            <person name="Chen J."/>
            <person name="Zhou X."/>
            <person name="Di P."/>
            <person name="Xiao Y."/>
            <person name="Xuan H."/>
            <person name="Zhang L."/>
            <person name="Chen W."/>
        </authorList>
    </citation>
    <scope>NUCLEOTIDE SEQUENCE</scope>
    <source>
        <tissue evidence="2">Salivary gland</tissue>
    </source>
</reference>
<name>A0A0K8RPP7_IXORI</name>
<dbReference type="PANTHER" id="PTHR34007:SF1">
    <property type="entry name" value="AEROLYSIN-LIKE PROTEIN-RELATED"/>
    <property type="match status" value="1"/>
</dbReference>
<keyword evidence="1" id="KW-0472">Membrane</keyword>
<dbReference type="Pfam" id="PF03318">
    <property type="entry name" value="ETX_MTX2"/>
    <property type="match status" value="1"/>
</dbReference>
<evidence type="ECO:0000256" key="1">
    <source>
        <dbReference type="SAM" id="Phobius"/>
    </source>
</evidence>
<accession>A0A0K8RPP7</accession>
<keyword evidence="1" id="KW-1133">Transmembrane helix</keyword>
<dbReference type="InterPro" id="IPR004991">
    <property type="entry name" value="Aerolysin-like"/>
</dbReference>
<protein>
    <submittedName>
        <fullName evidence="2">Putative cytotoxin-like protein</fullName>
    </submittedName>
</protein>
<dbReference type="EMBL" id="GADI01000758">
    <property type="protein sequence ID" value="JAA73050.1"/>
    <property type="molecule type" value="mRNA"/>
</dbReference>
<sequence>GGREGRRHVLIPRFIAQVTWLKVFSFLFLFSLFLYSVNQSSGTLFDLEDVFYEILVRNCSYEERLVTFDATGDSKTRGHPQPPDKYPPVTFKVGPVVYQSAKVQSLKLSAVYVQMFHNNQSDEEGKASISEQIDHEDEYTWSVTKGAELNVKAKFSINVPLVYQFSTEFSTSVKTSSGSTTTETRTTRQLIKQDIKIPPGATIEAKWYVNEAQVVVPWVAEISLEGYIAALFETPDKHLTWRYLNVKDVKHEHLSRRGTNVAFQASGLLQANVAQSYHLSTSQKKLAQRTASMARYTFEQETS</sequence>
<dbReference type="SUPFAM" id="SSF56973">
    <property type="entry name" value="Aerolisin/ETX pore-forming domain"/>
    <property type="match status" value="1"/>
</dbReference>
<keyword evidence="1" id="KW-0812">Transmembrane</keyword>
<feature type="non-terminal residue" evidence="2">
    <location>
        <position position="1"/>
    </location>
</feature>
<feature type="transmembrane region" description="Helical" evidence="1">
    <location>
        <begin position="20"/>
        <end position="37"/>
    </location>
</feature>
<dbReference type="Gene3D" id="2.170.15.10">
    <property type="entry name" value="Proaerolysin, chain A, domain 3"/>
    <property type="match status" value="1"/>
</dbReference>
<proteinExistence type="evidence at transcript level"/>